<organism evidence="3 4">
    <name type="scientific">Brassica napus</name>
    <name type="common">Rape</name>
    <dbReference type="NCBI Taxonomy" id="3708"/>
    <lineage>
        <taxon>Eukaryota</taxon>
        <taxon>Viridiplantae</taxon>
        <taxon>Streptophyta</taxon>
        <taxon>Embryophyta</taxon>
        <taxon>Tracheophyta</taxon>
        <taxon>Spermatophyta</taxon>
        <taxon>Magnoliopsida</taxon>
        <taxon>eudicotyledons</taxon>
        <taxon>Gunneridae</taxon>
        <taxon>Pentapetalae</taxon>
        <taxon>rosids</taxon>
        <taxon>malvids</taxon>
        <taxon>Brassicales</taxon>
        <taxon>Brassicaceae</taxon>
        <taxon>Brassiceae</taxon>
        <taxon>Brassica</taxon>
    </lineage>
</organism>
<dbReference type="EMBL" id="LK033592">
    <property type="protein sequence ID" value="CDY57649.1"/>
    <property type="molecule type" value="Genomic_DNA"/>
</dbReference>
<sequence length="109" mass="12206">MDPIFTTPPSETAAVNGANVGEGEENGDSREAEDGERRITSKRTQLGYGTFDKTQEDETEEEETEEEEKEETESIASMVEESSSSSSVRPSYKRRRKHGVKTIGSRRRC</sequence>
<evidence type="ECO:0000313" key="4">
    <source>
        <dbReference type="Proteomes" id="UP000028999"/>
    </source>
</evidence>
<dbReference type="EMBL" id="HG994355">
    <property type="protein sequence ID" value="CAF2151379.1"/>
    <property type="molecule type" value="Genomic_DNA"/>
</dbReference>
<feature type="compositionally biased region" description="Low complexity" evidence="1">
    <location>
        <begin position="74"/>
        <end position="87"/>
    </location>
</feature>
<gene>
    <name evidence="3" type="primary">BnaAnng14900D</name>
    <name evidence="2" type="ORF">DARMORV10_A01P23790.1</name>
    <name evidence="3" type="ORF">GSBRNA2T00022458001</name>
</gene>
<evidence type="ECO:0000256" key="1">
    <source>
        <dbReference type="SAM" id="MobiDB-lite"/>
    </source>
</evidence>
<reference evidence="3" key="2">
    <citation type="submission" date="2014-06" db="EMBL/GenBank/DDBJ databases">
        <authorList>
            <person name="Genoscope - CEA"/>
        </authorList>
    </citation>
    <scope>NUCLEOTIDE SEQUENCE</scope>
</reference>
<dbReference type="AlphaFoldDB" id="A0A078J4V8"/>
<dbReference type="Gramene" id="CDY57649">
    <property type="protein sequence ID" value="CDY57649"/>
    <property type="gene ID" value="GSBRNA2T00022458001"/>
</dbReference>
<accession>A0A078J4V8</accession>
<keyword evidence="4" id="KW-1185">Reference proteome</keyword>
<evidence type="ECO:0000313" key="2">
    <source>
        <dbReference type="EMBL" id="CAF2151379.1"/>
    </source>
</evidence>
<proteinExistence type="predicted"/>
<feature type="compositionally biased region" description="Basic and acidic residues" evidence="1">
    <location>
        <begin position="27"/>
        <end position="39"/>
    </location>
</feature>
<feature type="region of interest" description="Disordered" evidence="1">
    <location>
        <begin position="1"/>
        <end position="109"/>
    </location>
</feature>
<evidence type="ECO:0000313" key="3">
    <source>
        <dbReference type="EMBL" id="CDY57649.1"/>
    </source>
</evidence>
<reference evidence="3 4" key="1">
    <citation type="journal article" date="2014" name="Science">
        <title>Plant genetics. Early allopolyploid evolution in the post-Neolithic Brassica napus oilseed genome.</title>
        <authorList>
            <person name="Chalhoub B."/>
            <person name="Denoeud F."/>
            <person name="Liu S."/>
            <person name="Parkin I.A."/>
            <person name="Tang H."/>
            <person name="Wang X."/>
            <person name="Chiquet J."/>
            <person name="Belcram H."/>
            <person name="Tong C."/>
            <person name="Samans B."/>
            <person name="Correa M."/>
            <person name="Da Silva C."/>
            <person name="Just J."/>
            <person name="Falentin C."/>
            <person name="Koh C.S."/>
            <person name="Le Clainche I."/>
            <person name="Bernard M."/>
            <person name="Bento P."/>
            <person name="Noel B."/>
            <person name="Labadie K."/>
            <person name="Alberti A."/>
            <person name="Charles M."/>
            <person name="Arnaud D."/>
            <person name="Guo H."/>
            <person name="Daviaud C."/>
            <person name="Alamery S."/>
            <person name="Jabbari K."/>
            <person name="Zhao M."/>
            <person name="Edger P.P."/>
            <person name="Chelaifa H."/>
            <person name="Tack D."/>
            <person name="Lassalle G."/>
            <person name="Mestiri I."/>
            <person name="Schnel N."/>
            <person name="Le Paslier M.C."/>
            <person name="Fan G."/>
            <person name="Renault V."/>
            <person name="Bayer P.E."/>
            <person name="Golicz A.A."/>
            <person name="Manoli S."/>
            <person name="Lee T.H."/>
            <person name="Thi V.H."/>
            <person name="Chalabi S."/>
            <person name="Hu Q."/>
            <person name="Fan C."/>
            <person name="Tollenaere R."/>
            <person name="Lu Y."/>
            <person name="Battail C."/>
            <person name="Shen J."/>
            <person name="Sidebottom C.H."/>
            <person name="Wang X."/>
            <person name="Canaguier A."/>
            <person name="Chauveau A."/>
            <person name="Berard A."/>
            <person name="Deniot G."/>
            <person name="Guan M."/>
            <person name="Liu Z."/>
            <person name="Sun F."/>
            <person name="Lim Y.P."/>
            <person name="Lyons E."/>
            <person name="Town C.D."/>
            <person name="Bancroft I."/>
            <person name="Wang X."/>
            <person name="Meng J."/>
            <person name="Ma J."/>
            <person name="Pires J.C."/>
            <person name="King G.J."/>
            <person name="Brunel D."/>
            <person name="Delourme R."/>
            <person name="Renard M."/>
            <person name="Aury J.M."/>
            <person name="Adams K.L."/>
            <person name="Batley J."/>
            <person name="Snowdon R.J."/>
            <person name="Tost J."/>
            <person name="Edwards D."/>
            <person name="Zhou Y."/>
            <person name="Hua W."/>
            <person name="Sharpe A.G."/>
            <person name="Paterson A.H."/>
            <person name="Guan C."/>
            <person name="Wincker P."/>
        </authorList>
    </citation>
    <scope>NUCLEOTIDE SEQUENCE [LARGE SCALE GENOMIC DNA]</scope>
    <source>
        <strain evidence="4">cv. Darmor-bzh</strain>
    </source>
</reference>
<feature type="compositionally biased region" description="Basic residues" evidence="1">
    <location>
        <begin position="91"/>
        <end position="109"/>
    </location>
</feature>
<reference evidence="2" key="3">
    <citation type="submission" date="2021-01" db="EMBL/GenBank/DDBJ databases">
        <authorList>
            <consortium name="Genoscope - CEA"/>
            <person name="William W."/>
        </authorList>
    </citation>
    <scope>NUCLEOTIDE SEQUENCE</scope>
</reference>
<name>A0A078J4V8_BRANA</name>
<dbReference type="PaxDb" id="3708-A0A078J4V8"/>
<protein>
    <submittedName>
        <fullName evidence="2">(rape) hypothetical protein</fullName>
    </submittedName>
    <submittedName>
        <fullName evidence="3">BnaAnng14900D protein</fullName>
    </submittedName>
</protein>
<dbReference type="Proteomes" id="UP001295469">
    <property type="component" value="Chromosome A01"/>
</dbReference>
<dbReference type="Proteomes" id="UP000028999">
    <property type="component" value="Unassembled WGS sequence"/>
</dbReference>
<feature type="compositionally biased region" description="Acidic residues" evidence="1">
    <location>
        <begin position="55"/>
        <end position="73"/>
    </location>
</feature>